<gene>
    <name evidence="1" type="ORF">HNR50_001284</name>
</gene>
<dbReference type="AlphaFoldDB" id="A0A841R713"/>
<dbReference type="RefSeq" id="WP_184745034.1">
    <property type="nucleotide sequence ID" value="NZ_JACHGJ010000002.1"/>
</dbReference>
<evidence type="ECO:0000313" key="2">
    <source>
        <dbReference type="Proteomes" id="UP000587760"/>
    </source>
</evidence>
<proteinExistence type="predicted"/>
<keyword evidence="2" id="KW-1185">Reference proteome</keyword>
<dbReference type="Proteomes" id="UP000587760">
    <property type="component" value="Unassembled WGS sequence"/>
</dbReference>
<evidence type="ECO:0008006" key="3">
    <source>
        <dbReference type="Google" id="ProtNLM"/>
    </source>
</evidence>
<accession>A0A841R713</accession>
<reference evidence="1 2" key="1">
    <citation type="submission" date="2020-08" db="EMBL/GenBank/DDBJ databases">
        <title>Genomic Encyclopedia of Type Strains, Phase IV (KMG-IV): sequencing the most valuable type-strain genomes for metagenomic binning, comparative biology and taxonomic classification.</title>
        <authorList>
            <person name="Goeker M."/>
        </authorList>
    </citation>
    <scope>NUCLEOTIDE SEQUENCE [LARGE SCALE GENOMIC DNA]</scope>
    <source>
        <strain evidence="1 2">DSM 2461</strain>
    </source>
</reference>
<organism evidence="1 2">
    <name type="scientific">Spirochaeta isovalerica</name>
    <dbReference type="NCBI Taxonomy" id="150"/>
    <lineage>
        <taxon>Bacteria</taxon>
        <taxon>Pseudomonadati</taxon>
        <taxon>Spirochaetota</taxon>
        <taxon>Spirochaetia</taxon>
        <taxon>Spirochaetales</taxon>
        <taxon>Spirochaetaceae</taxon>
        <taxon>Spirochaeta</taxon>
    </lineage>
</organism>
<comment type="caution">
    <text evidence="1">The sequence shown here is derived from an EMBL/GenBank/DDBJ whole genome shotgun (WGS) entry which is preliminary data.</text>
</comment>
<protein>
    <recommendedName>
        <fullName evidence="3">RiPP</fullName>
    </recommendedName>
</protein>
<sequence length="50" mass="5594">MKKSYIPPKVKTEKVELGVFGCYGSSGGDFWEQMSPLKFIASLFKVLCCD</sequence>
<dbReference type="EMBL" id="JACHGJ010000002">
    <property type="protein sequence ID" value="MBB6479626.1"/>
    <property type="molecule type" value="Genomic_DNA"/>
</dbReference>
<name>A0A841R713_9SPIO</name>
<evidence type="ECO:0000313" key="1">
    <source>
        <dbReference type="EMBL" id="MBB6479626.1"/>
    </source>
</evidence>